<dbReference type="InterPro" id="IPR046931">
    <property type="entry name" value="HTH_61"/>
</dbReference>
<name>A0AAW1LUL1_POPJA</name>
<dbReference type="Pfam" id="PF21099">
    <property type="entry name" value="POLQ_helical"/>
    <property type="match status" value="1"/>
</dbReference>
<dbReference type="SUPFAM" id="SSF158702">
    <property type="entry name" value="Sec63 N-terminal domain-like"/>
    <property type="match status" value="1"/>
</dbReference>
<evidence type="ECO:0000259" key="12">
    <source>
        <dbReference type="PROSITE" id="PS51194"/>
    </source>
</evidence>
<dbReference type="Pfam" id="PF20470">
    <property type="entry name" value="HTH_61"/>
    <property type="match status" value="1"/>
</dbReference>
<comment type="subcellular location">
    <subcellularLocation>
        <location evidence="1">Nucleus</location>
    </subcellularLocation>
</comment>
<evidence type="ECO:0000256" key="7">
    <source>
        <dbReference type="ARBA" id="ARBA00023204"/>
    </source>
</evidence>
<protein>
    <submittedName>
        <fullName evidence="13">DEAD/DEAH box helicase</fullName>
    </submittedName>
</protein>
<dbReference type="InterPro" id="IPR050474">
    <property type="entry name" value="Hel308_SKI2-like"/>
</dbReference>
<evidence type="ECO:0000256" key="2">
    <source>
        <dbReference type="ARBA" id="ARBA00022741"/>
    </source>
</evidence>
<dbReference type="SMART" id="SM00487">
    <property type="entry name" value="DEXDc"/>
    <property type="match status" value="1"/>
</dbReference>
<dbReference type="InterPro" id="IPR014001">
    <property type="entry name" value="Helicase_ATP-bd"/>
</dbReference>
<evidence type="ECO:0000256" key="9">
    <source>
        <dbReference type="ARBA" id="ARBA00048988"/>
    </source>
</evidence>
<dbReference type="Proteomes" id="UP001458880">
    <property type="component" value="Unassembled WGS sequence"/>
</dbReference>
<dbReference type="GO" id="GO:0003676">
    <property type="term" value="F:nucleic acid binding"/>
    <property type="evidence" value="ECO:0007669"/>
    <property type="project" value="InterPro"/>
</dbReference>
<sequence length="1110" mass="124851">MDFINLTNVGPSKDMTKRKIYQDTRPFKSNAVNYKPTKTDPVTEEPVLKRNRLSLTPEAPDKNSSEHNLNNTDQDFLQDSFTMFEDTQALIDTSNKPCANKSFSSFTQMCSDTQIMKKIDDDINNSNKVIKTDCNTSSSCQQLDNSFLQTSFDLYVPKSTNEDKTVSDTKVQVSESFSTLQCKRDIEMLFKKVEHSICEPGPDQDKTLAKNDDNFEDIHTAFAENICSAINWDEESWFSNVISSQDQTEKFGSVIKNALLKNAEKSVVPGKIVNLTLAPTQVVFQELGDFYGLPKKVKDLFKLYRGIDNLYDWQDECLNLPAIKEKRNLVYALPTSGGKTLVAEVLILREILCWKRNALFILPYVAIVQEKVWGLSPFAVALNFLVEEYAAGKGKFPPRKRRRKNSVYVATIEKALGIVNSLIDTGRTDELGLVVIDELHLIGDQSRGATLEELLSKLLCIQENIQIIGMSATIGNLNEICQFLNAEPYTQNFRPVELVEYVKCGNELAKINWSARDENDLLVFEKKCNISQYSEKLRKIDPDFLGGMVMEVVPNDSCLIFCSSKKNCENVASLLCRVLPVSLKDVKMSEKADLRKSLEEETGNLCNILKVSLLFGVAYHHSGLTADERRLIEDAFRAKTLLVICCTSTLAAGVNLPTKRVILRQPYIGRDFINLSRYKQMVGRAGRAGLGDAGESITICTIQDLPKVKELLLSPMDEAISSMYQNGAAGMRQLLLSLISLNIATTRVELHKMARKTLLAVQETRLGVKLKKIIDNAIVELFKLGAIKMEDNCSQDSVGLAEDISVRINISCLTQMSTNSEESPENKKSKVQISLNNKSKLVISKLGSAAIKGGLELTKAHLLYEDLLQAQASLVLLNCLHLLFLVTPYEMSEQVRPSKPRYYKIYTQMSKDELQTAKMLGLTESVAIRLLNNQPIKTVSDHVLNRFYVTLMLYDLWNGVTIFQVAEKFEQQRGFVQNLMTSAASFAANVVNFCSELEEFWSFAYLLRGMSERLQYCCVKELLPLMDLPAVKQTRARQLYDAGYKSLLLIAKANPNDLMDRIDFMTYRGANQLIAAAKLLLLEKVENLKEEAEDIIDGVEPNLLNQTVMK</sequence>
<dbReference type="GO" id="GO:0006302">
    <property type="term" value="P:double-strand break repair"/>
    <property type="evidence" value="ECO:0007669"/>
    <property type="project" value="UniProtKB-ARBA"/>
</dbReference>
<dbReference type="PROSITE" id="PS51192">
    <property type="entry name" value="HELICASE_ATP_BIND_1"/>
    <property type="match status" value="1"/>
</dbReference>
<dbReference type="Pfam" id="PF00271">
    <property type="entry name" value="Helicase_C"/>
    <property type="match status" value="1"/>
</dbReference>
<evidence type="ECO:0000313" key="13">
    <source>
        <dbReference type="EMBL" id="KAK9737401.1"/>
    </source>
</evidence>
<feature type="domain" description="Helicase C-terminal" evidence="12">
    <location>
        <begin position="529"/>
        <end position="731"/>
    </location>
</feature>
<evidence type="ECO:0000256" key="6">
    <source>
        <dbReference type="ARBA" id="ARBA00022840"/>
    </source>
</evidence>
<evidence type="ECO:0000259" key="11">
    <source>
        <dbReference type="PROSITE" id="PS51192"/>
    </source>
</evidence>
<dbReference type="GO" id="GO:0005524">
    <property type="term" value="F:ATP binding"/>
    <property type="evidence" value="ECO:0007669"/>
    <property type="project" value="UniProtKB-KW"/>
</dbReference>
<feature type="region of interest" description="Disordered" evidence="10">
    <location>
        <begin position="27"/>
        <end position="72"/>
    </location>
</feature>
<comment type="catalytic activity">
    <reaction evidence="9">
        <text>ATP + H2O = ADP + phosphate + H(+)</text>
        <dbReference type="Rhea" id="RHEA:13065"/>
        <dbReference type="ChEBI" id="CHEBI:15377"/>
        <dbReference type="ChEBI" id="CHEBI:15378"/>
        <dbReference type="ChEBI" id="CHEBI:30616"/>
        <dbReference type="ChEBI" id="CHEBI:43474"/>
        <dbReference type="ChEBI" id="CHEBI:456216"/>
        <dbReference type="EC" id="5.6.2.4"/>
    </reaction>
</comment>
<dbReference type="GO" id="GO:0005634">
    <property type="term" value="C:nucleus"/>
    <property type="evidence" value="ECO:0007669"/>
    <property type="project" value="UniProtKB-SubCell"/>
</dbReference>
<keyword evidence="6" id="KW-0067">ATP-binding</keyword>
<dbReference type="PROSITE" id="PS51194">
    <property type="entry name" value="HELICASE_CTER"/>
    <property type="match status" value="1"/>
</dbReference>
<keyword evidence="2" id="KW-0547">Nucleotide-binding</keyword>
<evidence type="ECO:0000256" key="3">
    <source>
        <dbReference type="ARBA" id="ARBA00022763"/>
    </source>
</evidence>
<feature type="domain" description="Helicase ATP-binding" evidence="11">
    <location>
        <begin position="320"/>
        <end position="492"/>
    </location>
</feature>
<keyword evidence="5 13" id="KW-0347">Helicase</keyword>
<keyword evidence="3" id="KW-0227">DNA damage</keyword>
<evidence type="ECO:0000256" key="5">
    <source>
        <dbReference type="ARBA" id="ARBA00022806"/>
    </source>
</evidence>
<evidence type="ECO:0000256" key="10">
    <source>
        <dbReference type="SAM" id="MobiDB-lite"/>
    </source>
</evidence>
<keyword evidence="7" id="KW-0234">DNA repair</keyword>
<reference evidence="13 14" key="1">
    <citation type="journal article" date="2024" name="BMC Genomics">
        <title>De novo assembly and annotation of Popillia japonica's genome with initial clues to its potential as an invasive pest.</title>
        <authorList>
            <person name="Cucini C."/>
            <person name="Boschi S."/>
            <person name="Funari R."/>
            <person name="Cardaioli E."/>
            <person name="Iannotti N."/>
            <person name="Marturano G."/>
            <person name="Paoli F."/>
            <person name="Bruttini M."/>
            <person name="Carapelli A."/>
            <person name="Frati F."/>
            <person name="Nardi F."/>
        </authorList>
    </citation>
    <scope>NUCLEOTIDE SEQUENCE [LARGE SCALE GENOMIC DNA]</scope>
    <source>
        <strain evidence="13">DMR45628</strain>
    </source>
</reference>
<keyword evidence="4" id="KW-0378">Hydrolase</keyword>
<evidence type="ECO:0000256" key="8">
    <source>
        <dbReference type="ARBA" id="ARBA00023242"/>
    </source>
</evidence>
<dbReference type="Gene3D" id="3.40.50.300">
    <property type="entry name" value="P-loop containing nucleotide triphosphate hydrolases"/>
    <property type="match status" value="2"/>
</dbReference>
<dbReference type="InterPro" id="IPR048960">
    <property type="entry name" value="POLQ-like_helical"/>
</dbReference>
<dbReference type="SMART" id="SM00490">
    <property type="entry name" value="HELICc"/>
    <property type="match status" value="1"/>
</dbReference>
<accession>A0AAW1LUL1</accession>
<dbReference type="InterPro" id="IPR011545">
    <property type="entry name" value="DEAD/DEAH_box_helicase_dom"/>
</dbReference>
<evidence type="ECO:0000313" key="14">
    <source>
        <dbReference type="Proteomes" id="UP001458880"/>
    </source>
</evidence>
<dbReference type="CDD" id="cd18795">
    <property type="entry name" value="SF2_C_Ski2"/>
    <property type="match status" value="1"/>
</dbReference>
<dbReference type="InterPro" id="IPR001650">
    <property type="entry name" value="Helicase_C-like"/>
</dbReference>
<dbReference type="Gene3D" id="1.10.3380.20">
    <property type="match status" value="1"/>
</dbReference>
<dbReference type="GO" id="GO:0016787">
    <property type="term" value="F:hydrolase activity"/>
    <property type="evidence" value="ECO:0007669"/>
    <property type="project" value="UniProtKB-KW"/>
</dbReference>
<dbReference type="Pfam" id="PF00270">
    <property type="entry name" value="DEAD"/>
    <property type="match status" value="1"/>
</dbReference>
<keyword evidence="14" id="KW-1185">Reference proteome</keyword>
<comment type="caution">
    <text evidence="13">The sequence shown here is derived from an EMBL/GenBank/DDBJ whole genome shotgun (WGS) entry which is preliminary data.</text>
</comment>
<dbReference type="SUPFAM" id="SSF52540">
    <property type="entry name" value="P-loop containing nucleoside triphosphate hydrolases"/>
    <property type="match status" value="1"/>
</dbReference>
<gene>
    <name evidence="13" type="ORF">QE152_g10735</name>
</gene>
<dbReference type="AlphaFoldDB" id="A0AAW1LUL1"/>
<proteinExistence type="predicted"/>
<dbReference type="InterPro" id="IPR027417">
    <property type="entry name" value="P-loop_NTPase"/>
</dbReference>
<dbReference type="CDD" id="cd18026">
    <property type="entry name" value="DEXHc_POLQ-like"/>
    <property type="match status" value="1"/>
</dbReference>
<dbReference type="EMBL" id="JASPKY010000100">
    <property type="protein sequence ID" value="KAK9737401.1"/>
    <property type="molecule type" value="Genomic_DNA"/>
</dbReference>
<keyword evidence="8" id="KW-0539">Nucleus</keyword>
<dbReference type="PANTHER" id="PTHR47961:SF12">
    <property type="entry name" value="HELICASE POLQ-LIKE"/>
    <property type="match status" value="1"/>
</dbReference>
<dbReference type="PANTHER" id="PTHR47961">
    <property type="entry name" value="DNA POLYMERASE THETA, PUTATIVE (AFU_ORTHOLOGUE AFUA_1G05260)-RELATED"/>
    <property type="match status" value="1"/>
</dbReference>
<evidence type="ECO:0000256" key="1">
    <source>
        <dbReference type="ARBA" id="ARBA00004123"/>
    </source>
</evidence>
<dbReference type="FunFam" id="3.40.50.300:FF:000813">
    <property type="entry name" value="helicase POLQ-like isoform X1"/>
    <property type="match status" value="1"/>
</dbReference>
<organism evidence="13 14">
    <name type="scientific">Popillia japonica</name>
    <name type="common">Japanese beetle</name>
    <dbReference type="NCBI Taxonomy" id="7064"/>
    <lineage>
        <taxon>Eukaryota</taxon>
        <taxon>Metazoa</taxon>
        <taxon>Ecdysozoa</taxon>
        <taxon>Arthropoda</taxon>
        <taxon>Hexapoda</taxon>
        <taxon>Insecta</taxon>
        <taxon>Pterygota</taxon>
        <taxon>Neoptera</taxon>
        <taxon>Endopterygota</taxon>
        <taxon>Coleoptera</taxon>
        <taxon>Polyphaga</taxon>
        <taxon>Scarabaeiformia</taxon>
        <taxon>Scarabaeidae</taxon>
        <taxon>Rutelinae</taxon>
        <taxon>Popillia</taxon>
    </lineage>
</organism>
<evidence type="ECO:0000256" key="4">
    <source>
        <dbReference type="ARBA" id="ARBA00022801"/>
    </source>
</evidence>
<dbReference type="GO" id="GO:0043138">
    <property type="term" value="F:3'-5' DNA helicase activity"/>
    <property type="evidence" value="ECO:0007669"/>
    <property type="project" value="UniProtKB-EC"/>
</dbReference>